<sequence length="225" mass="23871">MRRDLAVCQDKRAQREKAEAAGRQRADGMPTENNLEPTKSALGDQVVSATKDQKDEDITMTEEPPLANGDVVMKARAVEPIKTEEAPKPTDTTVAETKQETAVKPEAPKPPPIQTSKPEPASTTTAAEEPAQTSPTNSLFGKTPTTAGGQFNDPDFDSMFDDLGKTESPGQGNMDFDSGDNNLDFAQLEGQAHSLLPGLENYANIGEGGDGMGFMMSLEGGGNAE</sequence>
<accession>A0ACC3CT63</accession>
<gene>
    <name evidence="1" type="ORF">LTS18_001936</name>
</gene>
<dbReference type="EMBL" id="JAWDJW010012302">
    <property type="protein sequence ID" value="KAK3044189.1"/>
    <property type="molecule type" value="Genomic_DNA"/>
</dbReference>
<evidence type="ECO:0000313" key="2">
    <source>
        <dbReference type="Proteomes" id="UP001186974"/>
    </source>
</evidence>
<feature type="non-terminal residue" evidence="1">
    <location>
        <position position="225"/>
    </location>
</feature>
<dbReference type="Proteomes" id="UP001186974">
    <property type="component" value="Unassembled WGS sequence"/>
</dbReference>
<protein>
    <submittedName>
        <fullName evidence="1">Uncharacterized protein</fullName>
    </submittedName>
</protein>
<comment type="caution">
    <text evidence="1">The sequence shown here is derived from an EMBL/GenBank/DDBJ whole genome shotgun (WGS) entry which is preliminary data.</text>
</comment>
<proteinExistence type="predicted"/>
<keyword evidence="2" id="KW-1185">Reference proteome</keyword>
<reference evidence="1" key="1">
    <citation type="submission" date="2024-09" db="EMBL/GenBank/DDBJ databases">
        <title>Black Yeasts Isolated from many extreme environments.</title>
        <authorList>
            <person name="Coleine C."/>
            <person name="Stajich J.E."/>
            <person name="Selbmann L."/>
        </authorList>
    </citation>
    <scope>NUCLEOTIDE SEQUENCE</scope>
    <source>
        <strain evidence="1">CCFEE 5737</strain>
    </source>
</reference>
<name>A0ACC3CT63_9PEZI</name>
<organism evidence="1 2">
    <name type="scientific">Coniosporium uncinatum</name>
    <dbReference type="NCBI Taxonomy" id="93489"/>
    <lineage>
        <taxon>Eukaryota</taxon>
        <taxon>Fungi</taxon>
        <taxon>Dikarya</taxon>
        <taxon>Ascomycota</taxon>
        <taxon>Pezizomycotina</taxon>
        <taxon>Dothideomycetes</taxon>
        <taxon>Dothideomycetes incertae sedis</taxon>
        <taxon>Coniosporium</taxon>
    </lineage>
</organism>
<evidence type="ECO:0000313" key="1">
    <source>
        <dbReference type="EMBL" id="KAK3044189.1"/>
    </source>
</evidence>